<dbReference type="RefSeq" id="WP_143097444.1">
    <property type="nucleotide sequence ID" value="NZ_BJXR01000072.1"/>
</dbReference>
<evidence type="ECO:0000313" key="4">
    <source>
        <dbReference type="EMBL" id="SEU38399.1"/>
    </source>
</evidence>
<feature type="region of interest" description="Disordered" evidence="1">
    <location>
        <begin position="25"/>
        <end position="46"/>
    </location>
</feature>
<feature type="signal peptide" evidence="2">
    <location>
        <begin position="1"/>
        <end position="22"/>
    </location>
</feature>
<evidence type="ECO:0000313" key="3">
    <source>
        <dbReference type="EMBL" id="GEN12990.1"/>
    </source>
</evidence>
<comment type="caution">
    <text evidence="3">The sequence shown here is derived from an EMBL/GenBank/DDBJ whole genome shotgun (WGS) entry which is preliminary data.</text>
</comment>
<keyword evidence="5" id="KW-1185">Reference proteome</keyword>
<keyword evidence="2" id="KW-0732">Signal</keyword>
<dbReference type="Proteomes" id="UP000321514">
    <property type="component" value="Unassembled WGS sequence"/>
</dbReference>
<dbReference type="EMBL" id="FOIB01000013">
    <property type="protein sequence ID" value="SEU38399.1"/>
    <property type="molecule type" value="Genomic_DNA"/>
</dbReference>
<dbReference type="AlphaFoldDB" id="A0A511TFQ7"/>
<dbReference type="STRING" id="1334629.MFUL124B02_09950"/>
<dbReference type="Proteomes" id="UP000183760">
    <property type="component" value="Unassembled WGS sequence"/>
</dbReference>
<reference evidence="4 5" key="1">
    <citation type="submission" date="2016-10" db="EMBL/GenBank/DDBJ databases">
        <authorList>
            <person name="Varghese N."/>
            <person name="Submissions S."/>
        </authorList>
    </citation>
    <scope>NUCLEOTIDE SEQUENCE [LARGE SCALE GENOMIC DNA]</scope>
    <source>
        <strain evidence="4 5">DSM 16525</strain>
    </source>
</reference>
<protein>
    <recommendedName>
        <fullName evidence="7">Lipoprotein</fullName>
    </recommendedName>
</protein>
<name>A0A511TFQ7_MYXFU</name>
<feature type="chain" id="PRO_5022787935" description="Lipoprotein" evidence="2">
    <location>
        <begin position="23"/>
        <end position="79"/>
    </location>
</feature>
<sequence>MKRASMWLAAVTALGLMFGCGAPLPEETQEPVSEQPADANPGVSAQACEDNPTCLCNRICRQRCGTNTACMTQCLAEEC</sequence>
<gene>
    <name evidence="3" type="ORF">MFU01_80270</name>
    <name evidence="4" type="ORF">SAMN05443572_11346</name>
</gene>
<dbReference type="PROSITE" id="PS51257">
    <property type="entry name" value="PROKAR_LIPOPROTEIN"/>
    <property type="match status" value="1"/>
</dbReference>
<evidence type="ECO:0000256" key="2">
    <source>
        <dbReference type="SAM" id="SignalP"/>
    </source>
</evidence>
<evidence type="ECO:0000313" key="6">
    <source>
        <dbReference type="Proteomes" id="UP000321514"/>
    </source>
</evidence>
<organism evidence="3 6">
    <name type="scientific">Myxococcus fulvus</name>
    <dbReference type="NCBI Taxonomy" id="33"/>
    <lineage>
        <taxon>Bacteria</taxon>
        <taxon>Pseudomonadati</taxon>
        <taxon>Myxococcota</taxon>
        <taxon>Myxococcia</taxon>
        <taxon>Myxococcales</taxon>
        <taxon>Cystobacterineae</taxon>
        <taxon>Myxococcaceae</taxon>
        <taxon>Myxococcus</taxon>
    </lineage>
</organism>
<accession>A0A511TFQ7</accession>
<evidence type="ECO:0008006" key="7">
    <source>
        <dbReference type="Google" id="ProtNLM"/>
    </source>
</evidence>
<evidence type="ECO:0000313" key="5">
    <source>
        <dbReference type="Proteomes" id="UP000183760"/>
    </source>
</evidence>
<reference evidence="3 6" key="2">
    <citation type="submission" date="2019-07" db="EMBL/GenBank/DDBJ databases">
        <title>Whole genome shotgun sequence of Myxococcus fulvus NBRC 100333.</title>
        <authorList>
            <person name="Hosoyama A."/>
            <person name="Uohara A."/>
            <person name="Ohji S."/>
            <person name="Ichikawa N."/>
        </authorList>
    </citation>
    <scope>NUCLEOTIDE SEQUENCE [LARGE SCALE GENOMIC DNA]</scope>
    <source>
        <strain evidence="3 6">NBRC 100333</strain>
    </source>
</reference>
<dbReference type="EMBL" id="BJXR01000072">
    <property type="protein sequence ID" value="GEN12990.1"/>
    <property type="molecule type" value="Genomic_DNA"/>
</dbReference>
<proteinExistence type="predicted"/>
<evidence type="ECO:0000256" key="1">
    <source>
        <dbReference type="SAM" id="MobiDB-lite"/>
    </source>
</evidence>